<dbReference type="OrthoDB" id="909445at2"/>
<dbReference type="RefSeq" id="WP_052430401.1">
    <property type="nucleotide sequence ID" value="NZ_BBLT01000010.1"/>
</dbReference>
<feature type="chain" id="PRO_5001937240" evidence="1">
    <location>
        <begin position="23"/>
        <end position="598"/>
    </location>
</feature>
<evidence type="ECO:0000313" key="2">
    <source>
        <dbReference type="EMBL" id="GAL87012.1"/>
    </source>
</evidence>
<dbReference type="Proteomes" id="UP000030185">
    <property type="component" value="Unassembled WGS sequence"/>
</dbReference>
<evidence type="ECO:0000313" key="3">
    <source>
        <dbReference type="Proteomes" id="UP000030185"/>
    </source>
</evidence>
<reference evidence="2 3" key="1">
    <citation type="submission" date="2014-09" db="EMBL/GenBank/DDBJ databases">
        <title>Sporocytophaga myxococcoides PG-01 genome sequencing.</title>
        <authorList>
            <person name="Liu L."/>
            <person name="Gao P.J."/>
            <person name="Chen G.J."/>
            <person name="Wang L.S."/>
        </authorList>
    </citation>
    <scope>NUCLEOTIDE SEQUENCE [LARGE SCALE GENOMIC DNA]</scope>
    <source>
        <strain evidence="2 3">PG-01</strain>
    </source>
</reference>
<sequence>MSKKFLLGLVIFIAVCIQNTNAQTVYFNGLGRALVTTDQLKGNVLTIPDASPLYNGSRTDTVTGRRGTGGYTIFDLGVNAQPNENLRASAILRIRNNFGGFYGNGSSVFFRQLRIDGVIAKIVKYEIGDIDLGLTPYTLYNFDESYHDYEADVFAIRRSIVNYENFNFGNKWRLQGAHANANFRFTQGIEKIGVRVFAARAGKKDILDFATPDRVNWGGRVDLVQSKFFQVGGNYIQMLDLTGTAATNVFEFDNKVATVDFKLGYDNDQIGAFLYGEAGFSKYSFFRAQDDSTVSKNGNFYDIGVSGEYKPLKIKLFASYRNVSDNFNSPGAQTRRIYDYGTPELFSTVKEGAAIRQPGLLDRISEENIRNLNIMPVLMTYRPEYNNITPYGTATPNRKGISFGASVGEMEKVIKGDVKVDLLSEVVGEGSTDTREYTGIRGGFFFNVNKLINWERALGINFGYRYEHTKRGGDSKIDLKSTLLDAGINVEVVKSFDLIAGYKMLNAKGNEYVLARNAYNDLVNPVQGYSDIAASNTISSQLFNQGLVAAGIRYRFTKNTYFTGQAVFYNNKSKLETTTLGDFDYKINQIFLNYTMVF</sequence>
<dbReference type="AlphaFoldDB" id="A0A098LKW5"/>
<protein>
    <submittedName>
        <fullName evidence="2">Uncharacterized protein</fullName>
    </submittedName>
</protein>
<dbReference type="EMBL" id="BBLT01000010">
    <property type="protein sequence ID" value="GAL87012.1"/>
    <property type="molecule type" value="Genomic_DNA"/>
</dbReference>
<keyword evidence="3" id="KW-1185">Reference proteome</keyword>
<feature type="signal peptide" evidence="1">
    <location>
        <begin position="1"/>
        <end position="22"/>
    </location>
</feature>
<gene>
    <name evidence="2" type="ORF">MYP_4242</name>
</gene>
<accession>A0A098LKW5</accession>
<keyword evidence="1" id="KW-0732">Signal</keyword>
<proteinExistence type="predicted"/>
<dbReference type="eggNOG" id="ENOG502ZBVX">
    <property type="taxonomic scope" value="Bacteria"/>
</dbReference>
<dbReference type="STRING" id="153721.MYP_4242"/>
<evidence type="ECO:0000256" key="1">
    <source>
        <dbReference type="SAM" id="SignalP"/>
    </source>
</evidence>
<comment type="caution">
    <text evidence="2">The sequence shown here is derived from an EMBL/GenBank/DDBJ whole genome shotgun (WGS) entry which is preliminary data.</text>
</comment>
<name>A0A098LKW5_9BACT</name>
<organism evidence="2 3">
    <name type="scientific">Sporocytophaga myxococcoides</name>
    <dbReference type="NCBI Taxonomy" id="153721"/>
    <lineage>
        <taxon>Bacteria</taxon>
        <taxon>Pseudomonadati</taxon>
        <taxon>Bacteroidota</taxon>
        <taxon>Cytophagia</taxon>
        <taxon>Cytophagales</taxon>
        <taxon>Cytophagaceae</taxon>
        <taxon>Sporocytophaga</taxon>
    </lineage>
</organism>